<dbReference type="Proteomes" id="UP000799750">
    <property type="component" value="Unassembled WGS sequence"/>
</dbReference>
<dbReference type="AlphaFoldDB" id="A0A6A6R8U7"/>
<name>A0A6A6R8U7_9PEZI</name>
<keyword evidence="2" id="KW-1185">Reference proteome</keyword>
<sequence>MSFRDVLENWKDTDEELENKLFEDWGISSDYMGDDSGNEAIDKTSEITFVENCKLLPANTPRAWPHVVNDEFFNIIDRLDTRLSLRLADGVVTVLWNYDGEDDTVLKHCIIRRDGNVVKAGMYKRVGNRIIWENRAEATISLTGAWTHVFGVAHADSKELWGDLRTHTMKDPWDGMTARAVLGQLCATMLYHEVWEKGGDAKFTVKAE</sequence>
<reference evidence="1" key="1">
    <citation type="journal article" date="2020" name="Stud. Mycol.">
        <title>101 Dothideomycetes genomes: a test case for predicting lifestyles and emergence of pathogens.</title>
        <authorList>
            <person name="Haridas S."/>
            <person name="Albert R."/>
            <person name="Binder M."/>
            <person name="Bloem J."/>
            <person name="Labutti K."/>
            <person name="Salamov A."/>
            <person name="Andreopoulos B."/>
            <person name="Baker S."/>
            <person name="Barry K."/>
            <person name="Bills G."/>
            <person name="Bluhm B."/>
            <person name="Cannon C."/>
            <person name="Castanera R."/>
            <person name="Culley D."/>
            <person name="Daum C."/>
            <person name="Ezra D."/>
            <person name="Gonzalez J."/>
            <person name="Henrissat B."/>
            <person name="Kuo A."/>
            <person name="Liang C."/>
            <person name="Lipzen A."/>
            <person name="Lutzoni F."/>
            <person name="Magnuson J."/>
            <person name="Mondo S."/>
            <person name="Nolan M."/>
            <person name="Ohm R."/>
            <person name="Pangilinan J."/>
            <person name="Park H.-J."/>
            <person name="Ramirez L."/>
            <person name="Alfaro M."/>
            <person name="Sun H."/>
            <person name="Tritt A."/>
            <person name="Yoshinaga Y."/>
            <person name="Zwiers L.-H."/>
            <person name="Turgeon B."/>
            <person name="Goodwin S."/>
            <person name="Spatafora J."/>
            <person name="Crous P."/>
            <person name="Grigoriev I."/>
        </authorList>
    </citation>
    <scope>NUCLEOTIDE SEQUENCE</scope>
    <source>
        <strain evidence="1">CBS 269.34</strain>
    </source>
</reference>
<dbReference type="OrthoDB" id="5395789at2759"/>
<evidence type="ECO:0000313" key="1">
    <source>
        <dbReference type="EMBL" id="KAF2500824.1"/>
    </source>
</evidence>
<gene>
    <name evidence="1" type="ORF">BU16DRAFT_557273</name>
</gene>
<proteinExistence type="predicted"/>
<accession>A0A6A6R8U7</accession>
<organism evidence="1 2">
    <name type="scientific">Lophium mytilinum</name>
    <dbReference type="NCBI Taxonomy" id="390894"/>
    <lineage>
        <taxon>Eukaryota</taxon>
        <taxon>Fungi</taxon>
        <taxon>Dikarya</taxon>
        <taxon>Ascomycota</taxon>
        <taxon>Pezizomycotina</taxon>
        <taxon>Dothideomycetes</taxon>
        <taxon>Pleosporomycetidae</taxon>
        <taxon>Mytilinidiales</taxon>
        <taxon>Mytilinidiaceae</taxon>
        <taxon>Lophium</taxon>
    </lineage>
</organism>
<dbReference type="EMBL" id="MU004183">
    <property type="protein sequence ID" value="KAF2500824.1"/>
    <property type="molecule type" value="Genomic_DNA"/>
</dbReference>
<evidence type="ECO:0000313" key="2">
    <source>
        <dbReference type="Proteomes" id="UP000799750"/>
    </source>
</evidence>
<protein>
    <submittedName>
        <fullName evidence="1">Uncharacterized protein</fullName>
    </submittedName>
</protein>